<evidence type="ECO:0000259" key="8">
    <source>
        <dbReference type="Pfam" id="PF01416"/>
    </source>
</evidence>
<evidence type="ECO:0000256" key="4">
    <source>
        <dbReference type="HAMAP-Rule" id="MF_00171"/>
    </source>
</evidence>
<dbReference type="EMBL" id="RJOO01000002">
    <property type="protein sequence ID" value="RSJ23581.1"/>
    <property type="molecule type" value="Genomic_DNA"/>
</dbReference>
<evidence type="ECO:0000256" key="1">
    <source>
        <dbReference type="ARBA" id="ARBA00009375"/>
    </source>
</evidence>
<dbReference type="NCBIfam" id="TIGR00071">
    <property type="entry name" value="hisT_truA"/>
    <property type="match status" value="1"/>
</dbReference>
<evidence type="ECO:0000256" key="7">
    <source>
        <dbReference type="RuleBase" id="RU003792"/>
    </source>
</evidence>
<dbReference type="InterPro" id="IPR020103">
    <property type="entry name" value="PsdUridine_synth_cat_dom_sf"/>
</dbReference>
<dbReference type="Proteomes" id="UP000267137">
    <property type="component" value="Unassembled WGS sequence"/>
</dbReference>
<gene>
    <name evidence="4 9" type="primary">truA</name>
    <name evidence="9" type="ORF">D8827_03515</name>
</gene>
<dbReference type="PANTHER" id="PTHR11142:SF0">
    <property type="entry name" value="TRNA PSEUDOURIDINE SYNTHASE-LIKE 1"/>
    <property type="match status" value="1"/>
</dbReference>
<evidence type="ECO:0000313" key="9">
    <source>
        <dbReference type="EMBL" id="RSJ23581.1"/>
    </source>
</evidence>
<dbReference type="Gene3D" id="3.30.70.660">
    <property type="entry name" value="Pseudouridine synthase I, catalytic domain, C-terminal subdomain"/>
    <property type="match status" value="1"/>
</dbReference>
<keyword evidence="3 4" id="KW-0413">Isomerase</keyword>
<dbReference type="Gene3D" id="3.30.70.580">
    <property type="entry name" value="Pseudouridine synthase I, catalytic domain, N-terminal subdomain"/>
    <property type="match status" value="1"/>
</dbReference>
<dbReference type="EC" id="5.4.99.12" evidence="4"/>
<comment type="similarity">
    <text evidence="1 4 7">Belongs to the tRNA pseudouridine synthase TruA family.</text>
</comment>
<evidence type="ECO:0000256" key="2">
    <source>
        <dbReference type="ARBA" id="ARBA00022694"/>
    </source>
</evidence>
<comment type="subunit">
    <text evidence="4">Homodimer.</text>
</comment>
<dbReference type="AlphaFoldDB" id="A0AAE8G3B2"/>
<dbReference type="PIRSF" id="PIRSF001430">
    <property type="entry name" value="tRNA_psdUrid_synth"/>
    <property type="match status" value="1"/>
</dbReference>
<dbReference type="HAMAP" id="MF_00171">
    <property type="entry name" value="TruA"/>
    <property type="match status" value="1"/>
</dbReference>
<organism evidence="9 10">
    <name type="scientific">Streptococcus intermedius</name>
    <dbReference type="NCBI Taxonomy" id="1338"/>
    <lineage>
        <taxon>Bacteria</taxon>
        <taxon>Bacillati</taxon>
        <taxon>Bacillota</taxon>
        <taxon>Bacilli</taxon>
        <taxon>Lactobacillales</taxon>
        <taxon>Streptococcaceae</taxon>
        <taxon>Streptococcus</taxon>
        <taxon>Streptococcus anginosus group</taxon>
    </lineage>
</organism>
<feature type="domain" description="Pseudouridine synthase I TruA alpha/beta" evidence="8">
    <location>
        <begin position="171"/>
        <end position="275"/>
    </location>
</feature>
<evidence type="ECO:0000256" key="5">
    <source>
        <dbReference type="PIRSR" id="PIRSR001430-1"/>
    </source>
</evidence>
<dbReference type="GO" id="GO:0160147">
    <property type="term" value="F:tRNA pseudouridine(38-40) synthase activity"/>
    <property type="evidence" value="ECO:0007669"/>
    <property type="project" value="UniProtKB-EC"/>
</dbReference>
<feature type="binding site" evidence="4 6">
    <location>
        <position position="138"/>
    </location>
    <ligand>
        <name>substrate</name>
    </ligand>
</feature>
<dbReference type="PANTHER" id="PTHR11142">
    <property type="entry name" value="PSEUDOURIDYLATE SYNTHASE"/>
    <property type="match status" value="1"/>
</dbReference>
<dbReference type="GO" id="GO:0031119">
    <property type="term" value="P:tRNA pseudouridine synthesis"/>
    <property type="evidence" value="ECO:0007669"/>
    <property type="project" value="UniProtKB-UniRule"/>
</dbReference>
<dbReference type="InterPro" id="IPR020095">
    <property type="entry name" value="PsdUridine_synth_TruA_C"/>
</dbReference>
<dbReference type="GO" id="GO:0003723">
    <property type="term" value="F:RNA binding"/>
    <property type="evidence" value="ECO:0007669"/>
    <property type="project" value="InterPro"/>
</dbReference>
<dbReference type="CDD" id="cd02570">
    <property type="entry name" value="PseudoU_synth_EcTruA"/>
    <property type="match status" value="1"/>
</dbReference>
<comment type="caution">
    <text evidence="9">The sequence shown here is derived from an EMBL/GenBank/DDBJ whole genome shotgun (WGS) entry which is preliminary data.</text>
</comment>
<proteinExistence type="inferred from homology"/>
<evidence type="ECO:0000256" key="3">
    <source>
        <dbReference type="ARBA" id="ARBA00023235"/>
    </source>
</evidence>
<evidence type="ECO:0000256" key="6">
    <source>
        <dbReference type="PIRSR" id="PIRSR001430-2"/>
    </source>
</evidence>
<accession>A0AAE8G3B2</accession>
<comment type="function">
    <text evidence="4">Formation of pseudouridine at positions 38, 39 and 40 in the anticodon stem and loop of transfer RNAs.</text>
</comment>
<feature type="domain" description="Pseudouridine synthase I TruA alpha/beta" evidence="8">
    <location>
        <begin position="33"/>
        <end position="131"/>
    </location>
</feature>
<feature type="active site" description="Nucleophile" evidence="4 5">
    <location>
        <position position="80"/>
    </location>
</feature>
<dbReference type="InterPro" id="IPR001406">
    <property type="entry name" value="PsdUridine_synth_TruA"/>
</dbReference>
<dbReference type="SUPFAM" id="SSF55120">
    <property type="entry name" value="Pseudouridine synthase"/>
    <property type="match status" value="1"/>
</dbReference>
<name>A0AAE8G3B2_STRIT</name>
<dbReference type="InterPro" id="IPR020094">
    <property type="entry name" value="TruA/RsuA/RluB/E/F_N"/>
</dbReference>
<reference evidence="9 10" key="1">
    <citation type="submission" date="2018-11" db="EMBL/GenBank/DDBJ databases">
        <title>Species Designations Belie Phenotypic and Genotypic Heterogeneity in Oral Streptococci.</title>
        <authorList>
            <person name="Velsko I."/>
        </authorList>
    </citation>
    <scope>NUCLEOTIDE SEQUENCE [LARGE SCALE GENOMIC DNA]</scope>
    <source>
        <strain evidence="9 10">KLC02</strain>
    </source>
</reference>
<dbReference type="FunFam" id="3.30.70.580:FF:000001">
    <property type="entry name" value="tRNA pseudouridine synthase A"/>
    <property type="match status" value="1"/>
</dbReference>
<keyword evidence="2 4" id="KW-0819">tRNA processing</keyword>
<dbReference type="InterPro" id="IPR020097">
    <property type="entry name" value="PsdUridine_synth_TruA_a/b_dom"/>
</dbReference>
<protein>
    <recommendedName>
        <fullName evidence="4">tRNA pseudouridine synthase A</fullName>
        <ecNumber evidence="4">5.4.99.12</ecNumber>
    </recommendedName>
    <alternativeName>
        <fullName evidence="4">tRNA pseudouridine(38-40) synthase</fullName>
    </alternativeName>
    <alternativeName>
        <fullName evidence="4">tRNA pseudouridylate synthase I</fullName>
    </alternativeName>
    <alternativeName>
        <fullName evidence="4">tRNA-uridine isomerase I</fullName>
    </alternativeName>
</protein>
<sequence>MLSSQTVPIQFDFYSLAMGVFSCYNKHMTRYKAIISYDGHDFAGFQRQPHERSVQEEIEKTLIKINGGKQVVIHGAGRTDSGVHALGQVIHFDLPQKRDEEKLRFALDTQTPEDIDFISVEEVDDKFHSRYWKHSKTYEFIVDVGRPKNPMMRHYATHYPYPLDLKLMEKAIVKLEGTHDFTGFTASGTSVENKVRTITRARLEFDENRNFLIFTFSGNGFLYKQIRNMVGTLLKIGNGRMPVEQIDRILIEQDRHLAGPTAAPNGLYLKEIRYEE</sequence>
<comment type="caution">
    <text evidence="4">Lacks conserved residue(s) required for the propagation of feature annotation.</text>
</comment>
<comment type="catalytic activity">
    <reaction evidence="4 7">
        <text>uridine(38/39/40) in tRNA = pseudouridine(38/39/40) in tRNA</text>
        <dbReference type="Rhea" id="RHEA:22376"/>
        <dbReference type="Rhea" id="RHEA-COMP:10085"/>
        <dbReference type="Rhea" id="RHEA-COMP:10087"/>
        <dbReference type="ChEBI" id="CHEBI:65314"/>
        <dbReference type="ChEBI" id="CHEBI:65315"/>
        <dbReference type="EC" id="5.4.99.12"/>
    </reaction>
</comment>
<evidence type="ECO:0000313" key="10">
    <source>
        <dbReference type="Proteomes" id="UP000267137"/>
    </source>
</evidence>
<dbReference type="Pfam" id="PF01416">
    <property type="entry name" value="PseudoU_synth_1"/>
    <property type="match status" value="2"/>
</dbReference>